<accession>A0A660CN01</accession>
<reference evidence="6 7" key="1">
    <citation type="submission" date="2019-07" db="EMBL/GenBank/DDBJ databases">
        <title>R&amp;d 2014.</title>
        <authorList>
            <person name="Klenk H.-P."/>
        </authorList>
    </citation>
    <scope>NUCLEOTIDE SEQUENCE [LARGE SCALE GENOMIC DNA]</scope>
    <source>
        <strain evidence="6 7">DSM 43194</strain>
    </source>
</reference>
<dbReference type="EMBL" id="VLJV01000001">
    <property type="protein sequence ID" value="TWH22495.1"/>
    <property type="molecule type" value="Genomic_DNA"/>
</dbReference>
<protein>
    <submittedName>
        <fullName evidence="6">ADP-ribose pyrophosphatase YjhB (NUDIX family)</fullName>
    </submittedName>
</protein>
<dbReference type="PRINTS" id="PR00502">
    <property type="entry name" value="NUDIXFAMILY"/>
</dbReference>
<gene>
    <name evidence="6" type="ORF">JD82_04376</name>
</gene>
<dbReference type="InterPro" id="IPR020476">
    <property type="entry name" value="Nudix_hydrolase"/>
</dbReference>
<organism evidence="6 7">
    <name type="scientific">Prauserella rugosa</name>
    <dbReference type="NCBI Taxonomy" id="43354"/>
    <lineage>
        <taxon>Bacteria</taxon>
        <taxon>Bacillati</taxon>
        <taxon>Actinomycetota</taxon>
        <taxon>Actinomycetes</taxon>
        <taxon>Pseudonocardiales</taxon>
        <taxon>Pseudonocardiaceae</taxon>
        <taxon>Prauserella</taxon>
    </lineage>
</organism>
<feature type="domain" description="Nudix hydrolase" evidence="5">
    <location>
        <begin position="1"/>
        <end position="117"/>
    </location>
</feature>
<keyword evidence="3 4" id="KW-0378">Hydrolase</keyword>
<evidence type="ECO:0000256" key="1">
    <source>
        <dbReference type="ARBA" id="ARBA00001946"/>
    </source>
</evidence>
<evidence type="ECO:0000313" key="7">
    <source>
        <dbReference type="Proteomes" id="UP000317303"/>
    </source>
</evidence>
<dbReference type="InterPro" id="IPR000086">
    <property type="entry name" value="NUDIX_hydrolase_dom"/>
</dbReference>
<dbReference type="InterPro" id="IPR015797">
    <property type="entry name" value="NUDIX_hydrolase-like_dom_sf"/>
</dbReference>
<dbReference type="PANTHER" id="PTHR43046">
    <property type="entry name" value="GDP-MANNOSE MANNOSYL HYDROLASE"/>
    <property type="match status" value="1"/>
</dbReference>
<dbReference type="PANTHER" id="PTHR43046:SF14">
    <property type="entry name" value="MUTT_NUDIX FAMILY PROTEIN"/>
    <property type="match status" value="1"/>
</dbReference>
<proteinExistence type="inferred from homology"/>
<evidence type="ECO:0000256" key="2">
    <source>
        <dbReference type="ARBA" id="ARBA00005582"/>
    </source>
</evidence>
<dbReference type="PROSITE" id="PS00893">
    <property type="entry name" value="NUDIX_BOX"/>
    <property type="match status" value="1"/>
</dbReference>
<evidence type="ECO:0000259" key="5">
    <source>
        <dbReference type="PROSITE" id="PS51462"/>
    </source>
</evidence>
<sequence length="128" mass="13651">MGGIVHDEAGRLLLIRRANDPGRGLWSVPGGRVEAGETDHAAVVRELAEETGLDVEPGALVGTVLRDPFVIHDYRCRVLGGRLQAGDDASDARWIDTDTFTLLDRTGGLVGGLADTLRAWSALPHDAD</sequence>
<dbReference type="PROSITE" id="PS51462">
    <property type="entry name" value="NUDIX"/>
    <property type="match status" value="1"/>
</dbReference>
<dbReference type="GO" id="GO:0016787">
    <property type="term" value="F:hydrolase activity"/>
    <property type="evidence" value="ECO:0007669"/>
    <property type="project" value="UniProtKB-KW"/>
</dbReference>
<dbReference type="Gene3D" id="3.90.79.10">
    <property type="entry name" value="Nucleoside Triphosphate Pyrophosphohydrolase"/>
    <property type="match status" value="1"/>
</dbReference>
<dbReference type="RefSeq" id="WP_246134843.1">
    <property type="nucleotide sequence ID" value="NZ_JOIJ01000013.1"/>
</dbReference>
<evidence type="ECO:0000256" key="3">
    <source>
        <dbReference type="ARBA" id="ARBA00022801"/>
    </source>
</evidence>
<dbReference type="Pfam" id="PF00293">
    <property type="entry name" value="NUDIX"/>
    <property type="match status" value="1"/>
</dbReference>
<comment type="caution">
    <text evidence="6">The sequence shown here is derived from an EMBL/GenBank/DDBJ whole genome shotgun (WGS) entry which is preliminary data.</text>
</comment>
<dbReference type="AlphaFoldDB" id="A0A660CN01"/>
<evidence type="ECO:0000256" key="4">
    <source>
        <dbReference type="RuleBase" id="RU003476"/>
    </source>
</evidence>
<comment type="cofactor">
    <cofactor evidence="1">
        <name>Mg(2+)</name>
        <dbReference type="ChEBI" id="CHEBI:18420"/>
    </cofactor>
</comment>
<name>A0A660CN01_9PSEU</name>
<dbReference type="CDD" id="cd04673">
    <property type="entry name" value="NUDIX_ADPRase"/>
    <property type="match status" value="1"/>
</dbReference>
<dbReference type="SUPFAM" id="SSF55811">
    <property type="entry name" value="Nudix"/>
    <property type="match status" value="1"/>
</dbReference>
<comment type="similarity">
    <text evidence="2 4">Belongs to the Nudix hydrolase family.</text>
</comment>
<dbReference type="InterPro" id="IPR020084">
    <property type="entry name" value="NUDIX_hydrolase_CS"/>
</dbReference>
<keyword evidence="7" id="KW-1185">Reference proteome</keyword>
<evidence type="ECO:0000313" key="6">
    <source>
        <dbReference type="EMBL" id="TWH22495.1"/>
    </source>
</evidence>
<dbReference type="Proteomes" id="UP000317303">
    <property type="component" value="Unassembled WGS sequence"/>
</dbReference>